<dbReference type="SMART" id="SM00408">
    <property type="entry name" value="IGc2"/>
    <property type="match status" value="2"/>
</dbReference>
<dbReference type="RefSeq" id="XP_022252799.1">
    <property type="nucleotide sequence ID" value="XM_022397091.1"/>
</dbReference>
<sequence length="274" mass="30633">MFITFRLITVLVVLPFVLSWHLDFTKEKGASASGLNTLKIRRNSKQGEHFVPKPGVRLLGTPGSSLSLDPYESVTLECEAEGNSSPTIHWLKDGRRINQGDMDGAEVMEDKEVSEGFSRTRSRLYLNCVTAKDEGTYQCASESPYQRVSEKTDLKLTEAGKISGAICRVKQLLGTPARIYMWTRTRIEVQGNDIHLLCRASGNPQPQIVWLRGNKDGERIKNSHKYEVLQNGDLVIRNLSWGDLGGYTCMAQNIHGDEKTLTFVYPAAPESDLK</sequence>
<dbReference type="InterPro" id="IPR036179">
    <property type="entry name" value="Ig-like_dom_sf"/>
</dbReference>
<evidence type="ECO:0000256" key="5">
    <source>
        <dbReference type="SAM" id="SignalP"/>
    </source>
</evidence>
<keyword evidence="4" id="KW-0393">Immunoglobulin domain</keyword>
<dbReference type="InterPro" id="IPR013783">
    <property type="entry name" value="Ig-like_fold"/>
</dbReference>
<name>A0ABM1TA94_LIMPO</name>
<dbReference type="SMART" id="SM00409">
    <property type="entry name" value="IG"/>
    <property type="match status" value="2"/>
</dbReference>
<dbReference type="Gene3D" id="2.60.40.10">
    <property type="entry name" value="Immunoglobulins"/>
    <property type="match status" value="2"/>
</dbReference>
<evidence type="ECO:0000256" key="4">
    <source>
        <dbReference type="ARBA" id="ARBA00023319"/>
    </source>
</evidence>
<dbReference type="CDD" id="cd00096">
    <property type="entry name" value="Ig"/>
    <property type="match status" value="2"/>
</dbReference>
<dbReference type="PANTHER" id="PTHR12231">
    <property type="entry name" value="CTX-RELATED TYPE I TRANSMEMBRANE PROTEIN"/>
    <property type="match status" value="1"/>
</dbReference>
<keyword evidence="3" id="KW-1015">Disulfide bond</keyword>
<evidence type="ECO:0000256" key="2">
    <source>
        <dbReference type="ARBA" id="ARBA00022737"/>
    </source>
</evidence>
<dbReference type="InterPro" id="IPR007110">
    <property type="entry name" value="Ig-like_dom"/>
</dbReference>
<keyword evidence="1 5" id="KW-0732">Signal</keyword>
<dbReference type="PROSITE" id="PS50835">
    <property type="entry name" value="IG_LIKE"/>
    <property type="match status" value="2"/>
</dbReference>
<organism evidence="7 9">
    <name type="scientific">Limulus polyphemus</name>
    <name type="common">Atlantic horseshoe crab</name>
    <dbReference type="NCBI Taxonomy" id="6850"/>
    <lineage>
        <taxon>Eukaryota</taxon>
        <taxon>Metazoa</taxon>
        <taxon>Ecdysozoa</taxon>
        <taxon>Arthropoda</taxon>
        <taxon>Chelicerata</taxon>
        <taxon>Merostomata</taxon>
        <taxon>Xiphosura</taxon>
        <taxon>Limulidae</taxon>
        <taxon>Limulus</taxon>
    </lineage>
</organism>
<accession>A0ABM1TA94</accession>
<feature type="domain" description="Ig-like" evidence="6">
    <location>
        <begin position="176"/>
        <end position="262"/>
    </location>
</feature>
<evidence type="ECO:0000313" key="7">
    <source>
        <dbReference type="Proteomes" id="UP000694941"/>
    </source>
</evidence>
<feature type="chain" id="PRO_5045023235" evidence="5">
    <location>
        <begin position="20"/>
        <end position="274"/>
    </location>
</feature>
<evidence type="ECO:0000259" key="6">
    <source>
        <dbReference type="PROSITE" id="PS50835"/>
    </source>
</evidence>
<dbReference type="InterPro" id="IPR051170">
    <property type="entry name" value="Neural/epithelial_adhesion"/>
</dbReference>
<evidence type="ECO:0000256" key="1">
    <source>
        <dbReference type="ARBA" id="ARBA00022729"/>
    </source>
</evidence>
<evidence type="ECO:0000313" key="9">
    <source>
        <dbReference type="RefSeq" id="XP_022252800.1"/>
    </source>
</evidence>
<protein>
    <submittedName>
        <fullName evidence="8 9">Zwei Ig domain protein zig-4-like</fullName>
    </submittedName>
</protein>
<keyword evidence="7" id="KW-1185">Reference proteome</keyword>
<proteinExistence type="predicted"/>
<reference evidence="8 9" key="1">
    <citation type="submission" date="2025-05" db="UniProtKB">
        <authorList>
            <consortium name="RefSeq"/>
        </authorList>
    </citation>
    <scope>IDENTIFICATION</scope>
    <source>
        <tissue evidence="8 9">Muscle</tissue>
    </source>
</reference>
<dbReference type="InterPro" id="IPR003598">
    <property type="entry name" value="Ig_sub2"/>
</dbReference>
<dbReference type="GeneID" id="106468720"/>
<gene>
    <name evidence="8 9" type="primary">LOC106468720</name>
</gene>
<dbReference type="RefSeq" id="XP_022252800.1">
    <property type="nucleotide sequence ID" value="XM_022397092.1"/>
</dbReference>
<evidence type="ECO:0000313" key="8">
    <source>
        <dbReference type="RefSeq" id="XP_022252799.1"/>
    </source>
</evidence>
<evidence type="ECO:0000256" key="3">
    <source>
        <dbReference type="ARBA" id="ARBA00023157"/>
    </source>
</evidence>
<dbReference type="PANTHER" id="PTHR12231:SF253">
    <property type="entry name" value="DPR-INTERACTING PROTEIN ETA, ISOFORM B-RELATED"/>
    <property type="match status" value="1"/>
</dbReference>
<dbReference type="SUPFAM" id="SSF48726">
    <property type="entry name" value="Immunoglobulin"/>
    <property type="match status" value="2"/>
</dbReference>
<feature type="domain" description="Ig-like" evidence="6">
    <location>
        <begin position="54"/>
        <end position="157"/>
    </location>
</feature>
<dbReference type="Proteomes" id="UP000694941">
    <property type="component" value="Unplaced"/>
</dbReference>
<keyword evidence="2" id="KW-0677">Repeat</keyword>
<dbReference type="InterPro" id="IPR003599">
    <property type="entry name" value="Ig_sub"/>
</dbReference>
<dbReference type="Pfam" id="PF13927">
    <property type="entry name" value="Ig_3"/>
    <property type="match status" value="2"/>
</dbReference>
<feature type="signal peptide" evidence="5">
    <location>
        <begin position="1"/>
        <end position="19"/>
    </location>
</feature>